<dbReference type="InterPro" id="IPR030459">
    <property type="entry name" value="Glyco_hydro_31_CS"/>
</dbReference>
<dbReference type="InterPro" id="IPR000322">
    <property type="entry name" value="Glyco_hydro_31_TIM"/>
</dbReference>
<evidence type="ECO:0000256" key="4">
    <source>
        <dbReference type="ARBA" id="ARBA00023180"/>
    </source>
</evidence>
<dbReference type="AlphaFoldDB" id="A0A6V7PV39"/>
<dbReference type="GO" id="GO:0005975">
    <property type="term" value="P:carbohydrate metabolic process"/>
    <property type="evidence" value="ECO:0007669"/>
    <property type="project" value="InterPro"/>
</dbReference>
<dbReference type="SUPFAM" id="SSF51445">
    <property type="entry name" value="(Trans)glycosidases"/>
    <property type="match status" value="1"/>
</dbReference>
<keyword evidence="5 6" id="KW-0326">Glycosidase</keyword>
<evidence type="ECO:0000256" key="6">
    <source>
        <dbReference type="RuleBase" id="RU361185"/>
    </source>
</evidence>
<evidence type="ECO:0000256" key="3">
    <source>
        <dbReference type="ARBA" id="ARBA00022801"/>
    </source>
</evidence>
<evidence type="ECO:0000256" key="5">
    <source>
        <dbReference type="ARBA" id="ARBA00023295"/>
    </source>
</evidence>
<dbReference type="PROSITE" id="PS00707">
    <property type="entry name" value="GLYCOSYL_HYDROL_F31_2"/>
    <property type="match status" value="1"/>
</dbReference>
<protein>
    <recommendedName>
        <fullName evidence="10">Alpha-glucosidase</fullName>
    </recommendedName>
</protein>
<dbReference type="SUPFAM" id="SSF51011">
    <property type="entry name" value="Glycosyl hydrolase domain"/>
    <property type="match status" value="1"/>
</dbReference>
<dbReference type="Pfam" id="PF01055">
    <property type="entry name" value="Glyco_hydro_31_2nd"/>
    <property type="match status" value="1"/>
</dbReference>
<dbReference type="EMBL" id="LR862152">
    <property type="protein sequence ID" value="CAD1834603.1"/>
    <property type="molecule type" value="Genomic_DNA"/>
</dbReference>
<keyword evidence="2" id="KW-0732">Signal</keyword>
<feature type="domain" description="Glycosyl hydrolase family 31 C-terminal" evidence="8">
    <location>
        <begin position="200"/>
        <end position="289"/>
    </location>
</feature>
<proteinExistence type="inferred from homology"/>
<evidence type="ECO:0000313" key="9">
    <source>
        <dbReference type="EMBL" id="CAD1834603.1"/>
    </source>
</evidence>
<evidence type="ECO:0000256" key="2">
    <source>
        <dbReference type="ARBA" id="ARBA00022729"/>
    </source>
</evidence>
<evidence type="ECO:0000259" key="7">
    <source>
        <dbReference type="Pfam" id="PF01055"/>
    </source>
</evidence>
<dbReference type="GO" id="GO:0004553">
    <property type="term" value="F:hydrolase activity, hydrolyzing O-glycosyl compounds"/>
    <property type="evidence" value="ECO:0007669"/>
    <property type="project" value="InterPro"/>
</dbReference>
<dbReference type="Gene3D" id="2.60.40.1180">
    <property type="entry name" value="Golgi alpha-mannosidase II"/>
    <property type="match status" value="2"/>
</dbReference>
<dbReference type="Gene3D" id="3.20.20.80">
    <property type="entry name" value="Glycosidases"/>
    <property type="match status" value="1"/>
</dbReference>
<dbReference type="InterPro" id="IPR048395">
    <property type="entry name" value="Glyco_hydro_31_C"/>
</dbReference>
<evidence type="ECO:0000256" key="1">
    <source>
        <dbReference type="ARBA" id="ARBA00007806"/>
    </source>
</evidence>
<dbReference type="InterPro" id="IPR017853">
    <property type="entry name" value="GH"/>
</dbReference>
<evidence type="ECO:0000259" key="8">
    <source>
        <dbReference type="Pfam" id="PF21365"/>
    </source>
</evidence>
<dbReference type="FunFam" id="2.60.40.1180:FF:000044">
    <property type="entry name" value="Alpha-glucosidase 1"/>
    <property type="match status" value="1"/>
</dbReference>
<organism evidence="9">
    <name type="scientific">Ananas comosus var. bracteatus</name>
    <name type="common">red pineapple</name>
    <dbReference type="NCBI Taxonomy" id="296719"/>
    <lineage>
        <taxon>Eukaryota</taxon>
        <taxon>Viridiplantae</taxon>
        <taxon>Streptophyta</taxon>
        <taxon>Embryophyta</taxon>
        <taxon>Tracheophyta</taxon>
        <taxon>Spermatophyta</taxon>
        <taxon>Magnoliopsida</taxon>
        <taxon>Liliopsida</taxon>
        <taxon>Poales</taxon>
        <taxon>Bromeliaceae</taxon>
        <taxon>Bromelioideae</taxon>
        <taxon>Ananas</taxon>
    </lineage>
</organism>
<keyword evidence="4" id="KW-0325">Glycoprotein</keyword>
<dbReference type="InterPro" id="IPR013780">
    <property type="entry name" value="Glyco_hydro_b"/>
</dbReference>
<reference evidence="9" key="1">
    <citation type="submission" date="2020-07" db="EMBL/GenBank/DDBJ databases">
        <authorList>
            <person name="Lin J."/>
        </authorList>
    </citation>
    <scope>NUCLEOTIDE SEQUENCE</scope>
</reference>
<gene>
    <name evidence="9" type="ORF">CB5_LOCUS17814</name>
</gene>
<accession>A0A6V7PV39</accession>
<dbReference type="PANTHER" id="PTHR22762">
    <property type="entry name" value="ALPHA-GLUCOSIDASE"/>
    <property type="match status" value="1"/>
</dbReference>
<keyword evidence="3 6" id="KW-0378">Hydrolase</keyword>
<dbReference type="PANTHER" id="PTHR22762:SF133">
    <property type="entry name" value="P-TYPE DOMAIN-CONTAINING PROTEIN"/>
    <property type="match status" value="1"/>
</dbReference>
<sequence length="418" mass="47026">MNEISNFADPSPLNALDEPPYRINNSGINRPIYDRTVPASAIHFGNVSEYDAHNLYGWLESRATHDALMNDTGKRPFVLSRSTFIGSGKYAAHWTGDNAATWDDIAYSIPSILNFGLFGVPMVGADICGFRGNTTEELCRRWIQLGAFYPFARNHYDKSSIRHELYIWDSVARAARKTLGLRYRLLPYFYTLMYEAHIRGSPIVRPLFFSFPEDTDTYDISTQFLIGRGVMVSPVLEPGNVTVNAHFPAGRWFNLFNYSQVVDANAGKYVNLDAPEDTMNVHVRGGNILPMQKPEMTTELVRKSGYELLVVVDENGAATGRFMRMMGRFKSEIENKYLKLKSEVVNGKYALEHKLVIEKVVLLGFEFERSLGMGSISMNGVEVKGVEHDKSGRSGVAQIEGLSQLLGEEFELKIKICN</sequence>
<comment type="similarity">
    <text evidence="1 6">Belongs to the glycosyl hydrolase 31 family.</text>
</comment>
<feature type="domain" description="Glycoside hydrolase family 31 TIM barrel" evidence="7">
    <location>
        <begin position="1"/>
        <end position="192"/>
    </location>
</feature>
<dbReference type="Pfam" id="PF21365">
    <property type="entry name" value="Glyco_hydro_31_3rd"/>
    <property type="match status" value="1"/>
</dbReference>
<evidence type="ECO:0008006" key="10">
    <source>
        <dbReference type="Google" id="ProtNLM"/>
    </source>
</evidence>
<name>A0A6V7PV39_ANACO</name>